<evidence type="ECO:0000313" key="1">
    <source>
        <dbReference type="EMBL" id="MBC8594985.1"/>
    </source>
</evidence>
<organism evidence="1 3">
    <name type="scientific">Jilunia laotingensis</name>
    <dbReference type="NCBI Taxonomy" id="2763675"/>
    <lineage>
        <taxon>Bacteria</taxon>
        <taxon>Pseudomonadati</taxon>
        <taxon>Bacteroidota</taxon>
        <taxon>Bacteroidia</taxon>
        <taxon>Bacteroidales</taxon>
        <taxon>Bacteroidaceae</taxon>
        <taxon>Jilunia</taxon>
    </lineage>
</organism>
<evidence type="ECO:0000313" key="3">
    <source>
        <dbReference type="Proteomes" id="UP000651085"/>
    </source>
</evidence>
<dbReference type="EMBL" id="JACRTF010000001">
    <property type="protein sequence ID" value="MBC8594985.1"/>
    <property type="molecule type" value="Genomic_DNA"/>
</dbReference>
<dbReference type="InterPro" id="IPR021958">
    <property type="entry name" value="DUF3575"/>
</dbReference>
<dbReference type="Pfam" id="PF12099">
    <property type="entry name" value="DUF3575"/>
    <property type="match status" value="1"/>
</dbReference>
<accession>A0A926FAW2</accession>
<dbReference type="InterPro" id="IPR036737">
    <property type="entry name" value="OmpA-like_sf"/>
</dbReference>
<evidence type="ECO:0000313" key="2">
    <source>
        <dbReference type="EMBL" id="MBC8595110.1"/>
    </source>
</evidence>
<dbReference type="SUPFAM" id="SSF103088">
    <property type="entry name" value="OmpA-like"/>
    <property type="match status" value="1"/>
</dbReference>
<name>A0A926FAW2_9BACT</name>
<dbReference type="EMBL" id="JACRTF010000001">
    <property type="protein sequence ID" value="MBC8595110.1"/>
    <property type="molecule type" value="Genomic_DNA"/>
</dbReference>
<protein>
    <submittedName>
        <fullName evidence="1">DUF3575 domain-containing protein</fullName>
    </submittedName>
</protein>
<dbReference type="RefSeq" id="WP_262436058.1">
    <property type="nucleotide sequence ID" value="NZ_JACRTF010000001.1"/>
</dbReference>
<reference evidence="1" key="1">
    <citation type="submission" date="2020-08" db="EMBL/GenBank/DDBJ databases">
        <title>Genome public.</title>
        <authorList>
            <person name="Liu C."/>
            <person name="Sun Q."/>
        </authorList>
    </citation>
    <scope>NUCLEOTIDE SEQUENCE</scope>
    <source>
        <strain evidence="1">N12</strain>
    </source>
</reference>
<keyword evidence="3" id="KW-1185">Reference proteome</keyword>
<comment type="caution">
    <text evidence="1">The sequence shown here is derived from an EMBL/GenBank/DDBJ whole genome shotgun (WGS) entry which is preliminary data.</text>
</comment>
<dbReference type="Gene3D" id="3.30.1330.60">
    <property type="entry name" value="OmpA-like domain"/>
    <property type="match status" value="1"/>
</dbReference>
<sequence length="423" mass="48251">MIKKLFLTALAFYGGCLSAQTVHEVRDSVKIYFRQGRIDLVPSLNGNQSVLDRMADSLRASYADSVYRLQKILVVGGASPEGSVKLNRWLSEKRAGVLFDYLSRYGTLPDSLKMTDFLGRDWDGLARLVENDPEVPYREETLALLREIVGETQGNSDMKGDHLGRMRRLRSGVPYHYMYKNLFPKLRASQLYLWYEKVCNPAAPIPAPKAEVMLPRVDTVFVHDTIYIAQCPPCKPFYIDVRTNMLYGALLVPNVGIEFYLGKAWSFAANWMYGWWKRDRRHWYWRVYGGDIAVRKWFGGAAREKPLTGHHLGIYGQIFTYDFETGGRGYMGGRPGGTLWGRMNYAAGVEYGYSLPVARRLNVDFTIGVGYWGGTYHEYKPVDDCYVWQSTRQRHWLGPTKAEVSLVWLIGCGNYNGEKGGGR</sequence>
<dbReference type="Proteomes" id="UP000651085">
    <property type="component" value="Unassembled WGS sequence"/>
</dbReference>
<proteinExistence type="predicted"/>
<dbReference type="AlphaFoldDB" id="A0A926FAW2"/>
<gene>
    <name evidence="1" type="ORF">H8744_17385</name>
    <name evidence="2" type="ORF">H8744_18020</name>
</gene>